<protein>
    <submittedName>
        <fullName evidence="1">Unnamed protein product</fullName>
    </submittedName>
</protein>
<evidence type="ECO:0000313" key="1">
    <source>
        <dbReference type="EMBL" id="GMF82273.1"/>
    </source>
</evidence>
<dbReference type="EMBL" id="BSXT01010982">
    <property type="protein sequence ID" value="GMF82273.1"/>
    <property type="molecule type" value="Genomic_DNA"/>
</dbReference>
<dbReference type="OrthoDB" id="128630at2759"/>
<keyword evidence="2" id="KW-1185">Reference proteome</keyword>
<reference evidence="1" key="1">
    <citation type="submission" date="2023-04" db="EMBL/GenBank/DDBJ databases">
        <title>Phytophthora fragariaefolia NBRC 109709.</title>
        <authorList>
            <person name="Ichikawa N."/>
            <person name="Sato H."/>
            <person name="Tonouchi N."/>
        </authorList>
    </citation>
    <scope>NUCLEOTIDE SEQUENCE</scope>
    <source>
        <strain evidence="1">NBRC 109709</strain>
    </source>
</reference>
<dbReference type="AlphaFoldDB" id="A0A9W6YLU3"/>
<comment type="caution">
    <text evidence="1">The sequence shown here is derived from an EMBL/GenBank/DDBJ whole genome shotgun (WGS) entry which is preliminary data.</text>
</comment>
<gene>
    <name evidence="1" type="ORF">Pfra01_002884800</name>
</gene>
<evidence type="ECO:0000313" key="2">
    <source>
        <dbReference type="Proteomes" id="UP001165121"/>
    </source>
</evidence>
<accession>A0A9W6YLU3</accession>
<organism evidence="1 2">
    <name type="scientific">Phytophthora fragariaefolia</name>
    <dbReference type="NCBI Taxonomy" id="1490495"/>
    <lineage>
        <taxon>Eukaryota</taxon>
        <taxon>Sar</taxon>
        <taxon>Stramenopiles</taxon>
        <taxon>Oomycota</taxon>
        <taxon>Peronosporomycetes</taxon>
        <taxon>Peronosporales</taxon>
        <taxon>Peronosporaceae</taxon>
        <taxon>Phytophthora</taxon>
    </lineage>
</organism>
<dbReference type="Proteomes" id="UP001165121">
    <property type="component" value="Unassembled WGS sequence"/>
</dbReference>
<name>A0A9W6YLU3_9STRA</name>
<proteinExistence type="predicted"/>
<sequence length="102" mass="11414">MFGEPAFAPITDPPTSLDRVSFHHSDHKIATPLCHNIANVMEVRDALNEAYATASMISAEATNVSCTQDFNSYAEMLYNRLNGDEFELMARWQGFESLGNLR</sequence>